<evidence type="ECO:0000256" key="3">
    <source>
        <dbReference type="ARBA" id="ARBA00012663"/>
    </source>
</evidence>
<evidence type="ECO:0000313" key="9">
    <source>
        <dbReference type="EMBL" id="PWB07099.1"/>
    </source>
</evidence>
<dbReference type="PANTHER" id="PTHR30480:SF13">
    <property type="entry name" value="BETA-HEXOSAMINIDASE"/>
    <property type="match status" value="1"/>
</dbReference>
<feature type="chain" id="PRO_5016113025" description="beta-N-acetylhexosaminidase" evidence="6">
    <location>
        <begin position="27"/>
        <end position="994"/>
    </location>
</feature>
<reference evidence="10" key="1">
    <citation type="submission" date="2018-02" db="EMBL/GenBank/DDBJ databases">
        <authorList>
            <person name="Clavel T."/>
            <person name="Strowig T."/>
        </authorList>
    </citation>
    <scope>NUCLEOTIDE SEQUENCE [LARGE SCALE GENOMIC DNA]</scope>
    <source>
        <strain evidence="10">DSM 100764</strain>
    </source>
</reference>
<protein>
    <recommendedName>
        <fullName evidence="3">beta-N-acetylhexosaminidase</fullName>
        <ecNumber evidence="3">3.2.1.52</ecNumber>
    </recommendedName>
</protein>
<dbReference type="PANTHER" id="PTHR30480">
    <property type="entry name" value="BETA-HEXOSAMINIDASE-RELATED"/>
    <property type="match status" value="1"/>
</dbReference>
<dbReference type="InterPro" id="IPR019800">
    <property type="entry name" value="Glyco_hydro_3_AS"/>
</dbReference>
<dbReference type="Gene3D" id="3.40.710.10">
    <property type="entry name" value="DD-peptidase/beta-lactamase superfamily"/>
    <property type="match status" value="1"/>
</dbReference>
<sequence length="994" mass="106021">MKIPGFIRYMALACACIVAIPGINRATGVTPSSSDFEEAGESARWADSVMASMSLRDRVAQLMVPRFDIAYNAAGQSQLRNVVARQKVGGILLGKGKASDYAGLIDFAGSVAAVPLMVTLDGEWGPAMRVTDAPRFPYNICLGAIADDNLLYDYGREVARQCRELGIGVDFAPVLDVNSNPRNPVIGYRSFGEDPERVSRLGVAFSRGLADGGVMPVGKHFPGHGDTDTDSHHALPVLNRTAQQLEQTELVPFRDYIAAGMPGIMTGHLTVPALDPTGTPASLSPAITTGLLKKRMKFNGIVFTDALAMKGAKTSDEANNCVAALKAGADVLLQPRSLVSDIQAVVAAVKSGEISEKQVNNSCRKILVWKHRSGLVNSARPKVAGIASRLNSDAAKDMIERLAEASMVCVRNDGGLIPVGALSDRKIAVVTLGAAAENTFSEYCRKYARITAYGFTTGPIPAAKIAEINKSDLAIVLVTTSSSWAAAALKQIDTRSKVAVVLANPIKISGLSAALGSYGAVLVGGDDIKAMRKAAAQAVFGGIDVTGRMPVAVPGLAPLGAGSDIVCTRLGYASPQAVGLDPDLTRRIDSIARAGVASGAYPGCQVVVARRGRVVVDAAYGKLERGGADVTGETLYDVASMTKATATVAGLMKAYDEGLFRLDDPISQYIPELTDTEKSDLTPSQLLYHESGMPAIINVSKVMMDPASYTGPLTKGRQTAGYGIRIASRVYGNSSARMRRDITSLSATKDNPIEIASGIYGGTTLRDTIMSRIYQAPLRASKSFRYSCLNFCLLMEMEENVTGTDHARWVRSEIFGPLGAWHTGFRPREYYSLSKIAPTENDAFLRRQTVRGYVHDEIAAFSGGVQGNAGLFSTASDVAKYSQMLLNGGVYGGERLLSAATVRKFTDSRSQGGKRALGFDLMGNPLSKDDTDGYSIFGHTGFTGTCFWIDPENELIFVFLSNRVNPSRHNRAFTRLNPRGLMMKAIYESIKGAS</sequence>
<keyword evidence="5" id="KW-0326">Glycosidase</keyword>
<keyword evidence="6" id="KW-0732">Signal</keyword>
<name>A0A2V1IVV8_9BACT</name>
<dbReference type="SUPFAM" id="SSF51445">
    <property type="entry name" value="(Trans)glycosidases"/>
    <property type="match status" value="1"/>
</dbReference>
<dbReference type="InterPro" id="IPR012338">
    <property type="entry name" value="Beta-lactam/transpept-like"/>
</dbReference>
<dbReference type="Pfam" id="PF00933">
    <property type="entry name" value="Glyco_hydro_3"/>
    <property type="match status" value="1"/>
</dbReference>
<evidence type="ECO:0000259" key="7">
    <source>
        <dbReference type="Pfam" id="PF00144"/>
    </source>
</evidence>
<comment type="similarity">
    <text evidence="2">Belongs to the glycosyl hydrolase 3 family.</text>
</comment>
<dbReference type="Proteomes" id="UP000244925">
    <property type="component" value="Unassembled WGS sequence"/>
</dbReference>
<comment type="caution">
    <text evidence="9">The sequence shown here is derived from an EMBL/GenBank/DDBJ whole genome shotgun (WGS) entry which is preliminary data.</text>
</comment>
<comment type="catalytic activity">
    <reaction evidence="1">
        <text>Hydrolysis of terminal non-reducing N-acetyl-D-hexosamine residues in N-acetyl-beta-D-hexosaminides.</text>
        <dbReference type="EC" id="3.2.1.52"/>
    </reaction>
</comment>
<evidence type="ECO:0000256" key="2">
    <source>
        <dbReference type="ARBA" id="ARBA00005336"/>
    </source>
</evidence>
<dbReference type="SUPFAM" id="SSF56601">
    <property type="entry name" value="beta-lactamase/transpeptidase-like"/>
    <property type="match status" value="1"/>
</dbReference>
<organism evidence="9 10">
    <name type="scientific">Paramuribaculum intestinale</name>
    <dbReference type="NCBI Taxonomy" id="2094151"/>
    <lineage>
        <taxon>Bacteria</taxon>
        <taxon>Pseudomonadati</taxon>
        <taxon>Bacteroidota</taxon>
        <taxon>Bacteroidia</taxon>
        <taxon>Bacteroidales</taxon>
        <taxon>Muribaculaceae</taxon>
        <taxon>Paramuribaculum</taxon>
    </lineage>
</organism>
<evidence type="ECO:0000313" key="10">
    <source>
        <dbReference type="Proteomes" id="UP000244925"/>
    </source>
</evidence>
<evidence type="ECO:0000256" key="5">
    <source>
        <dbReference type="ARBA" id="ARBA00023295"/>
    </source>
</evidence>
<evidence type="ECO:0000259" key="8">
    <source>
        <dbReference type="Pfam" id="PF00933"/>
    </source>
</evidence>
<dbReference type="GO" id="GO:0005975">
    <property type="term" value="P:carbohydrate metabolic process"/>
    <property type="evidence" value="ECO:0007669"/>
    <property type="project" value="InterPro"/>
</dbReference>
<evidence type="ECO:0000256" key="4">
    <source>
        <dbReference type="ARBA" id="ARBA00022801"/>
    </source>
</evidence>
<feature type="domain" description="Glycoside hydrolase family 3 N-terminal" evidence="8">
    <location>
        <begin position="55"/>
        <end position="367"/>
    </location>
</feature>
<keyword evidence="4" id="KW-0378">Hydrolase</keyword>
<evidence type="ECO:0000256" key="1">
    <source>
        <dbReference type="ARBA" id="ARBA00001231"/>
    </source>
</evidence>
<dbReference type="RefSeq" id="WP_107036317.1">
    <property type="nucleotide sequence ID" value="NZ_CAOONL010000009.1"/>
</dbReference>
<dbReference type="GO" id="GO:0004563">
    <property type="term" value="F:beta-N-acetylhexosaminidase activity"/>
    <property type="evidence" value="ECO:0007669"/>
    <property type="project" value="UniProtKB-EC"/>
</dbReference>
<dbReference type="GO" id="GO:0009254">
    <property type="term" value="P:peptidoglycan turnover"/>
    <property type="evidence" value="ECO:0007669"/>
    <property type="project" value="TreeGrafter"/>
</dbReference>
<dbReference type="InterPro" id="IPR050226">
    <property type="entry name" value="NagZ_Beta-hexosaminidase"/>
</dbReference>
<feature type="signal peptide" evidence="6">
    <location>
        <begin position="1"/>
        <end position="26"/>
    </location>
</feature>
<dbReference type="EC" id="3.2.1.52" evidence="3"/>
<dbReference type="InterPro" id="IPR001764">
    <property type="entry name" value="Glyco_hydro_3_N"/>
</dbReference>
<dbReference type="AlphaFoldDB" id="A0A2V1IVV8"/>
<feature type="domain" description="Beta-lactamase-related" evidence="7">
    <location>
        <begin position="588"/>
        <end position="970"/>
    </location>
</feature>
<dbReference type="Gene3D" id="3.40.50.1700">
    <property type="entry name" value="Glycoside hydrolase family 3 C-terminal domain"/>
    <property type="match status" value="1"/>
</dbReference>
<dbReference type="Pfam" id="PF00144">
    <property type="entry name" value="Beta-lactamase"/>
    <property type="match status" value="1"/>
</dbReference>
<dbReference type="Gene3D" id="3.20.20.300">
    <property type="entry name" value="Glycoside hydrolase, family 3, N-terminal domain"/>
    <property type="match status" value="1"/>
</dbReference>
<keyword evidence="10" id="KW-1185">Reference proteome</keyword>
<dbReference type="InterPro" id="IPR036881">
    <property type="entry name" value="Glyco_hydro_3_C_sf"/>
</dbReference>
<evidence type="ECO:0000256" key="6">
    <source>
        <dbReference type="SAM" id="SignalP"/>
    </source>
</evidence>
<dbReference type="InterPro" id="IPR001466">
    <property type="entry name" value="Beta-lactam-related"/>
</dbReference>
<dbReference type="EMBL" id="PUBV01000016">
    <property type="protein sequence ID" value="PWB07099.1"/>
    <property type="molecule type" value="Genomic_DNA"/>
</dbReference>
<proteinExistence type="inferred from homology"/>
<accession>A0A2V1IVV8</accession>
<dbReference type="InterPro" id="IPR017853">
    <property type="entry name" value="GH"/>
</dbReference>
<dbReference type="InterPro" id="IPR036962">
    <property type="entry name" value="Glyco_hydro_3_N_sf"/>
</dbReference>
<gene>
    <name evidence="9" type="ORF">C5O25_08515</name>
</gene>
<dbReference type="PROSITE" id="PS00775">
    <property type="entry name" value="GLYCOSYL_HYDROL_F3"/>
    <property type="match status" value="1"/>
</dbReference>